<comment type="caution">
    <text evidence="9">The sequence shown here is derived from an EMBL/GenBank/DDBJ whole genome shotgun (WGS) entry which is preliminary data.</text>
</comment>
<keyword evidence="5 9" id="KW-0418">Kinase</keyword>
<gene>
    <name evidence="9" type="ORF">E2L03_17165</name>
</gene>
<keyword evidence="6 7" id="KW-0472">Membrane</keyword>
<dbReference type="AlphaFoldDB" id="A0A4Y7WF82"/>
<dbReference type="InterPro" id="IPR050640">
    <property type="entry name" value="Bact_2-comp_sensor_kinase"/>
</dbReference>
<dbReference type="Proteomes" id="UP000298210">
    <property type="component" value="Unassembled WGS sequence"/>
</dbReference>
<proteinExistence type="predicted"/>
<dbReference type="Pfam" id="PF02518">
    <property type="entry name" value="HATPase_c"/>
    <property type="match status" value="1"/>
</dbReference>
<dbReference type="PANTHER" id="PTHR34220:SF7">
    <property type="entry name" value="SENSOR HISTIDINE KINASE YPDA"/>
    <property type="match status" value="1"/>
</dbReference>
<dbReference type="Gene3D" id="3.30.450.20">
    <property type="entry name" value="PAS domain"/>
    <property type="match status" value="1"/>
</dbReference>
<dbReference type="SUPFAM" id="SSF158472">
    <property type="entry name" value="HAMP domain-like"/>
    <property type="match status" value="1"/>
</dbReference>
<dbReference type="RefSeq" id="WP_134259818.1">
    <property type="nucleotide sequence ID" value="NZ_SNUX01000004.1"/>
</dbReference>
<organism evidence="9 10">
    <name type="scientific">Shouchella lehensis</name>
    <dbReference type="NCBI Taxonomy" id="300825"/>
    <lineage>
        <taxon>Bacteria</taxon>
        <taxon>Bacillati</taxon>
        <taxon>Bacillota</taxon>
        <taxon>Bacilli</taxon>
        <taxon>Bacillales</taxon>
        <taxon>Bacillaceae</taxon>
        <taxon>Shouchella</taxon>
    </lineage>
</organism>
<evidence type="ECO:0000256" key="7">
    <source>
        <dbReference type="SAM" id="Phobius"/>
    </source>
</evidence>
<dbReference type="InterPro" id="IPR036890">
    <property type="entry name" value="HATPase_C_sf"/>
</dbReference>
<dbReference type="EMBL" id="SNUX01000004">
    <property type="protein sequence ID" value="TES46426.1"/>
    <property type="molecule type" value="Genomic_DNA"/>
</dbReference>
<evidence type="ECO:0000256" key="5">
    <source>
        <dbReference type="ARBA" id="ARBA00022777"/>
    </source>
</evidence>
<name>A0A4Y7WF82_9BACI</name>
<feature type="transmembrane region" description="Helical" evidence="7">
    <location>
        <begin position="17"/>
        <end position="37"/>
    </location>
</feature>
<dbReference type="InterPro" id="IPR003594">
    <property type="entry name" value="HATPase_dom"/>
</dbReference>
<evidence type="ECO:0000256" key="3">
    <source>
        <dbReference type="ARBA" id="ARBA00022553"/>
    </source>
</evidence>
<dbReference type="SMART" id="SM00304">
    <property type="entry name" value="HAMP"/>
    <property type="match status" value="1"/>
</dbReference>
<evidence type="ECO:0000313" key="9">
    <source>
        <dbReference type="EMBL" id="TES46426.1"/>
    </source>
</evidence>
<keyword evidence="3" id="KW-0597">Phosphoprotein</keyword>
<dbReference type="InterPro" id="IPR010559">
    <property type="entry name" value="Sig_transdc_His_kin_internal"/>
</dbReference>
<dbReference type="GO" id="GO:0005886">
    <property type="term" value="C:plasma membrane"/>
    <property type="evidence" value="ECO:0007669"/>
    <property type="project" value="UniProtKB-SubCell"/>
</dbReference>
<feature type="transmembrane region" description="Helical" evidence="7">
    <location>
        <begin position="305"/>
        <end position="326"/>
    </location>
</feature>
<keyword evidence="2" id="KW-1003">Cell membrane</keyword>
<dbReference type="PROSITE" id="PS50885">
    <property type="entry name" value="HAMP"/>
    <property type="match status" value="1"/>
</dbReference>
<sequence length="612" mass="70583">MKNGVSFRHWSLRWKSILILLSLILIPALTISLLVYYQSNSILEKQVIERNEQNLRHIESSLLGVMEEVEELSSYIIYSQEFRQYFTLPVEGAGSHPEEMQRLRDHIRGFFTFHLNNKPYFHSAQIEGMNGSQLHLGERISGDETKWEEAARGELGRVVWTDPYVLTRSGWETGEYTIVSLFRIINNLYDITEPIGNVRIRLDERELFSHITSGYLHPNDDMILMQEEGLVLSHRNADLVGNRFTNQDVVQNVQDGATLFQYEEDGDVYYAVVRYVTGTDLSLISTVKEEFILNEFQGMRQTMHIIMLVAGGIGLVAIVGFMLTIIKPITELTKETKRLEEGDFAARVKVRSRDEIGQLGSRFNNAVSQIQRLIETKYKLEIQNKESELKALQSQMNPHFLYNTLDMIRWTARLENAFETGKSIEHLSKLFRISLSQGKLCIPLKDELAYVQSYLDLQKRRLGNQLTFSVLMEAGIEQSLTLKLILQPLVENSLRHGFTELKQTNTITIRAYREGAYVVIDVLDNGVGFHMDVDTFNHVVQDPDRRERGFALRNTHQRLIKTFGFTCGLMAMETDEGAHIRIRMPFIESEAEKKRFVHEEGVSYEHTDANCR</sequence>
<evidence type="ECO:0000259" key="8">
    <source>
        <dbReference type="PROSITE" id="PS50885"/>
    </source>
</evidence>
<keyword evidence="7" id="KW-1133">Transmembrane helix</keyword>
<protein>
    <submittedName>
        <fullName evidence="9">Sensor histidine kinase</fullName>
    </submittedName>
</protein>
<dbReference type="SUPFAM" id="SSF55874">
    <property type="entry name" value="ATPase domain of HSP90 chaperone/DNA topoisomerase II/histidine kinase"/>
    <property type="match status" value="1"/>
</dbReference>
<dbReference type="InterPro" id="IPR003660">
    <property type="entry name" value="HAMP_dom"/>
</dbReference>
<accession>A0A4Y7WF82</accession>
<evidence type="ECO:0000313" key="10">
    <source>
        <dbReference type="Proteomes" id="UP000298210"/>
    </source>
</evidence>
<dbReference type="CDD" id="cd06225">
    <property type="entry name" value="HAMP"/>
    <property type="match status" value="1"/>
</dbReference>
<reference evidence="9 10" key="1">
    <citation type="submission" date="2019-03" db="EMBL/GenBank/DDBJ databases">
        <authorList>
            <person name="Liu G."/>
        </authorList>
    </citation>
    <scope>NUCLEOTIDE SEQUENCE [LARGE SCALE GENOMIC DNA]</scope>
    <source>
        <strain evidence="9 10">DSM 19099</strain>
    </source>
</reference>
<comment type="subcellular location">
    <subcellularLocation>
        <location evidence="1">Cell membrane</location>
        <topology evidence="1">Multi-pass membrane protein</topology>
    </subcellularLocation>
</comment>
<dbReference type="Gene3D" id="1.10.8.500">
    <property type="entry name" value="HAMP domain in histidine kinase"/>
    <property type="match status" value="1"/>
</dbReference>
<dbReference type="PANTHER" id="PTHR34220">
    <property type="entry name" value="SENSOR HISTIDINE KINASE YPDA"/>
    <property type="match status" value="1"/>
</dbReference>
<keyword evidence="4" id="KW-0808">Transferase</keyword>
<feature type="domain" description="HAMP" evidence="8">
    <location>
        <begin position="323"/>
        <end position="375"/>
    </location>
</feature>
<dbReference type="Pfam" id="PF06580">
    <property type="entry name" value="His_kinase"/>
    <property type="match status" value="1"/>
</dbReference>
<dbReference type="GO" id="GO:0000155">
    <property type="term" value="F:phosphorelay sensor kinase activity"/>
    <property type="evidence" value="ECO:0007669"/>
    <property type="project" value="InterPro"/>
</dbReference>
<evidence type="ECO:0000256" key="6">
    <source>
        <dbReference type="ARBA" id="ARBA00023136"/>
    </source>
</evidence>
<dbReference type="Pfam" id="PF00672">
    <property type="entry name" value="HAMP"/>
    <property type="match status" value="1"/>
</dbReference>
<keyword evidence="7" id="KW-0812">Transmembrane</keyword>
<evidence type="ECO:0000256" key="1">
    <source>
        <dbReference type="ARBA" id="ARBA00004651"/>
    </source>
</evidence>
<evidence type="ECO:0000256" key="4">
    <source>
        <dbReference type="ARBA" id="ARBA00022679"/>
    </source>
</evidence>
<evidence type="ECO:0000256" key="2">
    <source>
        <dbReference type="ARBA" id="ARBA00022475"/>
    </source>
</evidence>
<dbReference type="Gene3D" id="3.30.565.10">
    <property type="entry name" value="Histidine kinase-like ATPase, C-terminal domain"/>
    <property type="match status" value="1"/>
</dbReference>